<dbReference type="RefSeq" id="XP_005757373.1">
    <property type="nucleotide sequence ID" value="XM_005757316.1"/>
</dbReference>
<dbReference type="InterPro" id="IPR036526">
    <property type="entry name" value="C-N_Hydrolase_sf"/>
</dbReference>
<dbReference type="EnsemblProtists" id="EOD04944">
    <property type="protein sequence ID" value="EOD04944"/>
    <property type="gene ID" value="EMIHUDRAFT_453721"/>
</dbReference>
<dbReference type="KEGG" id="ehx:EMIHUDRAFT_453721"/>
<evidence type="ECO:0000256" key="1">
    <source>
        <dbReference type="ARBA" id="ARBA00004790"/>
    </source>
</evidence>
<evidence type="ECO:0000256" key="4">
    <source>
        <dbReference type="ARBA" id="ARBA00022840"/>
    </source>
</evidence>
<dbReference type="GO" id="GO:0003952">
    <property type="term" value="F:NAD+ synthase (glutamine-hydrolyzing) activity"/>
    <property type="evidence" value="ECO:0007669"/>
    <property type="project" value="InterPro"/>
</dbReference>
<dbReference type="UniPathway" id="UPA00253"/>
<protein>
    <recommendedName>
        <fullName evidence="6">NAD(+) synthase [glutamine-hydrolyzing]</fullName>
    </recommendedName>
</protein>
<reference evidence="8" key="2">
    <citation type="submission" date="2024-10" db="UniProtKB">
        <authorList>
            <consortium name="EnsemblProtists"/>
        </authorList>
    </citation>
    <scope>IDENTIFICATION</scope>
</reference>
<dbReference type="GO" id="GO:0005524">
    <property type="term" value="F:ATP binding"/>
    <property type="evidence" value="ECO:0007669"/>
    <property type="project" value="UniProtKB-KW"/>
</dbReference>
<organism evidence="8 9">
    <name type="scientific">Emiliania huxleyi (strain CCMP1516)</name>
    <dbReference type="NCBI Taxonomy" id="280463"/>
    <lineage>
        <taxon>Eukaryota</taxon>
        <taxon>Haptista</taxon>
        <taxon>Haptophyta</taxon>
        <taxon>Prymnesiophyceae</taxon>
        <taxon>Isochrysidales</taxon>
        <taxon>Noelaerhabdaceae</taxon>
        <taxon>Emiliania</taxon>
    </lineage>
</organism>
<dbReference type="Pfam" id="PF02540">
    <property type="entry name" value="NAD_synthase"/>
    <property type="match status" value="1"/>
</dbReference>
<dbReference type="PaxDb" id="2903-EOD04944"/>
<dbReference type="InterPro" id="IPR003010">
    <property type="entry name" value="C-N_Hydrolase"/>
</dbReference>
<dbReference type="CDD" id="cd07570">
    <property type="entry name" value="GAT_Gln-NAD-synth"/>
    <property type="match status" value="1"/>
</dbReference>
<dbReference type="GeneID" id="17251091"/>
<evidence type="ECO:0000259" key="7">
    <source>
        <dbReference type="PROSITE" id="PS50263"/>
    </source>
</evidence>
<dbReference type="GO" id="GO:0009435">
    <property type="term" value="P:NAD+ biosynthetic process"/>
    <property type="evidence" value="ECO:0007669"/>
    <property type="project" value="InterPro"/>
</dbReference>
<name>A0A0D3I109_EMIH1</name>
<dbReference type="InterPro" id="IPR003694">
    <property type="entry name" value="NAD_synthase"/>
</dbReference>
<dbReference type="SUPFAM" id="SSF52402">
    <property type="entry name" value="Adenine nucleotide alpha hydrolases-like"/>
    <property type="match status" value="1"/>
</dbReference>
<dbReference type="HOGENOM" id="CLU_014291_0_0_1"/>
<dbReference type="SUPFAM" id="SSF56317">
    <property type="entry name" value="Carbon-nitrogen hydrolase"/>
    <property type="match status" value="1"/>
</dbReference>
<evidence type="ECO:0000256" key="2">
    <source>
        <dbReference type="ARBA" id="ARBA00022598"/>
    </source>
</evidence>
<sequence>MTPAYVDSHLRIKHQCRRAEIHRPPQGCPSGCTCGPRPPAERPVLKYFAVLPNYGQAAGRKQGGSREVVGYLQFVIDFWENLPNVVIFSQDDRTQLRPAPWGNLDILRPQLREWKKLWGPDRPLSRRSCMCDYLRENSYRQGNYYWYKSMSAMQERLMATNLSARSRTVTWPRAATFAASRFQIRAQPLWAFEQIHRVATVERACGSVGTLTWAHSMERLWLELFDERVPKAFRPASPGDRGLGACFGATCNLNQWAMDFRGNLERIEASIREAKAAGCTFRTGPELEVTGYSCEDSFLEADTLAHAWESLAALLASDLTDGILCDIGMPVMHRNVSYNCRVVLLNRRVVGVRPKVCLANDGNYREMRYFTPWFIDPTSPGYGALEQYYLPRIVRELTGQRTVPIGIFAALDTALAFETCEALFPSGRAIPAGGVYLYANQKGCDGGRLYFDGCAMAWVNGECVAQGSPFEGVQYPTDPVQTQYPNKVGSQFEGLDEVEVVVATVSLSDVRAFRASFIARSSQAASAASIPRVEVDFALTLPYADQLCSAPSRPSPPRLHSAMEEIALGPSGWLWDYLRRSGQRGYFLPLSGGADSSSTAALVAIMCQRVVEELGAGSERSRSRVLADVRRVTKRADYTPPDWRDLCGKVLVTCYMASEFSGAETRARAALLAEQIGCLHTSISIDGMRSAARSRMVMAYFMAQLMPWATDGDETTAGGSLLVLGSANVDEALRGYYTKYDCSAADLNPIGGVNKRDLKAFLEWAGRERGIGVLARVADAPPSAELTGAEGAQLDEEDMGMSYDELAALGYCRKVERCGPLSTFLKLRDRWADGRALTPSIRARGAAAPVTFDEQVAQKVKDFYFYHAINRHKMTTLTPSYHAESYSPDDNRFDLRPFLQNARFDEQFKAIDEAVAAAKAARGES</sequence>
<evidence type="ECO:0000256" key="3">
    <source>
        <dbReference type="ARBA" id="ARBA00022741"/>
    </source>
</evidence>
<dbReference type="eggNOG" id="KOG2303">
    <property type="taxonomic scope" value="Eukaryota"/>
</dbReference>
<dbReference type="InterPro" id="IPR022310">
    <property type="entry name" value="NAD/GMP_synthase"/>
</dbReference>
<dbReference type="PANTHER" id="PTHR23090:SF9">
    <property type="entry name" value="GLUTAMINE-DEPENDENT NAD(+) SYNTHETASE"/>
    <property type="match status" value="1"/>
</dbReference>
<keyword evidence="3" id="KW-0547">Nucleotide-binding</keyword>
<dbReference type="STRING" id="2903.R1D817"/>
<dbReference type="Proteomes" id="UP000013827">
    <property type="component" value="Unassembled WGS sequence"/>
</dbReference>
<keyword evidence="2" id="KW-0436">Ligase</keyword>
<accession>A0A0D3I109</accession>
<keyword evidence="5" id="KW-0520">NAD</keyword>
<evidence type="ECO:0000256" key="5">
    <source>
        <dbReference type="ARBA" id="ARBA00023027"/>
    </source>
</evidence>
<evidence type="ECO:0000313" key="8">
    <source>
        <dbReference type="EnsemblProtists" id="EOD04944"/>
    </source>
</evidence>
<reference evidence="9" key="1">
    <citation type="journal article" date="2013" name="Nature">
        <title>Pan genome of the phytoplankton Emiliania underpins its global distribution.</title>
        <authorList>
            <person name="Read B.A."/>
            <person name="Kegel J."/>
            <person name="Klute M.J."/>
            <person name="Kuo A."/>
            <person name="Lefebvre S.C."/>
            <person name="Maumus F."/>
            <person name="Mayer C."/>
            <person name="Miller J."/>
            <person name="Monier A."/>
            <person name="Salamov A."/>
            <person name="Young J."/>
            <person name="Aguilar M."/>
            <person name="Claverie J.M."/>
            <person name="Frickenhaus S."/>
            <person name="Gonzalez K."/>
            <person name="Herman E.K."/>
            <person name="Lin Y.C."/>
            <person name="Napier J."/>
            <person name="Ogata H."/>
            <person name="Sarno A.F."/>
            <person name="Shmutz J."/>
            <person name="Schroeder D."/>
            <person name="de Vargas C."/>
            <person name="Verret F."/>
            <person name="von Dassow P."/>
            <person name="Valentin K."/>
            <person name="Van de Peer Y."/>
            <person name="Wheeler G."/>
            <person name="Dacks J.B."/>
            <person name="Delwiche C.F."/>
            <person name="Dyhrman S.T."/>
            <person name="Glockner G."/>
            <person name="John U."/>
            <person name="Richards T."/>
            <person name="Worden A.Z."/>
            <person name="Zhang X."/>
            <person name="Grigoriev I.V."/>
            <person name="Allen A.E."/>
            <person name="Bidle K."/>
            <person name="Borodovsky M."/>
            <person name="Bowler C."/>
            <person name="Brownlee C."/>
            <person name="Cock J.M."/>
            <person name="Elias M."/>
            <person name="Gladyshev V.N."/>
            <person name="Groth M."/>
            <person name="Guda C."/>
            <person name="Hadaegh A."/>
            <person name="Iglesias-Rodriguez M.D."/>
            <person name="Jenkins J."/>
            <person name="Jones B.M."/>
            <person name="Lawson T."/>
            <person name="Leese F."/>
            <person name="Lindquist E."/>
            <person name="Lobanov A."/>
            <person name="Lomsadze A."/>
            <person name="Malik S.B."/>
            <person name="Marsh M.E."/>
            <person name="Mackinder L."/>
            <person name="Mock T."/>
            <person name="Mueller-Roeber B."/>
            <person name="Pagarete A."/>
            <person name="Parker M."/>
            <person name="Probert I."/>
            <person name="Quesneville H."/>
            <person name="Raines C."/>
            <person name="Rensing S.A."/>
            <person name="Riano-Pachon D.M."/>
            <person name="Richier S."/>
            <person name="Rokitta S."/>
            <person name="Shiraiwa Y."/>
            <person name="Soanes D.M."/>
            <person name="van der Giezen M."/>
            <person name="Wahlund T.M."/>
            <person name="Williams B."/>
            <person name="Wilson W."/>
            <person name="Wolfe G."/>
            <person name="Wurch L.L."/>
        </authorList>
    </citation>
    <scope>NUCLEOTIDE SEQUENCE</scope>
</reference>
<dbReference type="GO" id="GO:0005737">
    <property type="term" value="C:cytoplasm"/>
    <property type="evidence" value="ECO:0007669"/>
    <property type="project" value="InterPro"/>
</dbReference>
<dbReference type="Pfam" id="PF00795">
    <property type="entry name" value="CN_hydrolase"/>
    <property type="match status" value="1"/>
</dbReference>
<dbReference type="AlphaFoldDB" id="A0A0D3I109"/>
<dbReference type="CDD" id="cd00553">
    <property type="entry name" value="NAD_synthase"/>
    <property type="match status" value="1"/>
</dbReference>
<keyword evidence="9" id="KW-1185">Reference proteome</keyword>
<dbReference type="OMA" id="TSQEVCN"/>
<dbReference type="Gene3D" id="3.40.50.620">
    <property type="entry name" value="HUPs"/>
    <property type="match status" value="1"/>
</dbReference>
<dbReference type="InterPro" id="IPR014729">
    <property type="entry name" value="Rossmann-like_a/b/a_fold"/>
</dbReference>
<feature type="domain" description="CN hydrolase" evidence="7">
    <location>
        <begin position="246"/>
        <end position="482"/>
    </location>
</feature>
<dbReference type="PANTHER" id="PTHR23090">
    <property type="entry name" value="NH 3 /GLUTAMINE-DEPENDENT NAD + SYNTHETASE"/>
    <property type="match status" value="1"/>
</dbReference>
<dbReference type="PROSITE" id="PS50263">
    <property type="entry name" value="CN_HYDROLASE"/>
    <property type="match status" value="1"/>
</dbReference>
<dbReference type="Gene3D" id="3.60.110.10">
    <property type="entry name" value="Carbon-nitrogen hydrolase"/>
    <property type="match status" value="1"/>
</dbReference>
<proteinExistence type="predicted"/>
<keyword evidence="4" id="KW-0067">ATP-binding</keyword>
<evidence type="ECO:0000313" key="9">
    <source>
        <dbReference type="Proteomes" id="UP000013827"/>
    </source>
</evidence>
<comment type="pathway">
    <text evidence="1">Cofactor biosynthesis; NAD(+) biosynthesis.</text>
</comment>
<evidence type="ECO:0000256" key="6">
    <source>
        <dbReference type="ARBA" id="ARBA00030681"/>
    </source>
</evidence>
<dbReference type="GO" id="GO:0004359">
    <property type="term" value="F:glutaminase activity"/>
    <property type="evidence" value="ECO:0007669"/>
    <property type="project" value="InterPro"/>
</dbReference>